<accession>A0A428BR56</accession>
<evidence type="ECO:0000313" key="1">
    <source>
        <dbReference type="EMBL" id="RSI67349.1"/>
    </source>
</evidence>
<dbReference type="RefSeq" id="WP_125441521.1">
    <property type="nucleotide sequence ID" value="NZ_RJNJ01000007.1"/>
</dbReference>
<protein>
    <submittedName>
        <fullName evidence="1">Uncharacterized protein</fullName>
    </submittedName>
</protein>
<dbReference type="EMBL" id="RJNJ01000007">
    <property type="protein sequence ID" value="RSI67349.1"/>
    <property type="molecule type" value="Genomic_DNA"/>
</dbReference>
<sequence length="91" mass="11013">MKNQYTQYIEQLQKLINMEYSSQKRYPGIIQDIYKLTERIGRGETIDEVSFFSLARRFVDETMDYQSEILLVLKQLEKELKKENERKEKAL</sequence>
<organism evidence="1 2">
    <name type="scientific">Streptococcus oralis</name>
    <dbReference type="NCBI Taxonomy" id="1303"/>
    <lineage>
        <taxon>Bacteria</taxon>
        <taxon>Bacillati</taxon>
        <taxon>Bacillota</taxon>
        <taxon>Bacilli</taxon>
        <taxon>Lactobacillales</taxon>
        <taxon>Streptococcaceae</taxon>
        <taxon>Streptococcus</taxon>
    </lineage>
</organism>
<reference evidence="1 2" key="1">
    <citation type="submission" date="2018-11" db="EMBL/GenBank/DDBJ databases">
        <title>Species Designations Belie Phenotypic and Genotypic Heterogeneity in Oral Streptococci.</title>
        <authorList>
            <person name="Velsko I."/>
        </authorList>
    </citation>
    <scope>NUCLEOTIDE SEQUENCE [LARGE SCALE GENOMIC DNA]</scope>
    <source>
        <strain evidence="1 2">BCC63</strain>
    </source>
</reference>
<name>A0A428BR56_STROR</name>
<comment type="caution">
    <text evidence="1">The sequence shown here is derived from an EMBL/GenBank/DDBJ whole genome shotgun (WGS) entry which is preliminary data.</text>
</comment>
<dbReference type="AlphaFoldDB" id="A0A428BR56"/>
<evidence type="ECO:0000313" key="2">
    <source>
        <dbReference type="Proteomes" id="UP000267593"/>
    </source>
</evidence>
<proteinExistence type="predicted"/>
<gene>
    <name evidence="1" type="ORF">D8863_07145</name>
</gene>
<dbReference type="Proteomes" id="UP000267593">
    <property type="component" value="Unassembled WGS sequence"/>
</dbReference>